<dbReference type="PRINTS" id="PR00035">
    <property type="entry name" value="HTHGNTR"/>
</dbReference>
<keyword evidence="2" id="KW-0805">Transcription regulation</keyword>
<dbReference type="Gene3D" id="3.40.1410.10">
    <property type="entry name" value="Chorismate lyase-like"/>
    <property type="match status" value="1"/>
</dbReference>
<dbReference type="GO" id="GO:0003700">
    <property type="term" value="F:DNA-binding transcription factor activity"/>
    <property type="evidence" value="ECO:0007669"/>
    <property type="project" value="InterPro"/>
</dbReference>
<keyword evidence="3" id="KW-0238">DNA-binding</keyword>
<evidence type="ECO:0000259" key="5">
    <source>
        <dbReference type="PROSITE" id="PS50949"/>
    </source>
</evidence>
<comment type="caution">
    <text evidence="6">The sequence shown here is derived from an EMBL/GenBank/DDBJ whole genome shotgun (WGS) entry which is preliminary data.</text>
</comment>
<dbReference type="InterPro" id="IPR028978">
    <property type="entry name" value="Chorismate_lyase_/UTRA_dom_sf"/>
</dbReference>
<dbReference type="Gene3D" id="1.10.10.10">
    <property type="entry name" value="Winged helix-like DNA-binding domain superfamily/Winged helix DNA-binding domain"/>
    <property type="match status" value="1"/>
</dbReference>
<sequence>MTQYEKIANDIRKQILNESYKKDCLIPDQFELANHYQVSRMTIQKAINLLKIEGFLYTKRGKGTYVTFPPLQQDKYGTDVGTIVGTSSYYSNQGNMTSKVISFETRLPVPEEMDKLKLLSNQTVFDIIRLRYLNNEPFHLEYSIYPCHIIPGLNGHILDQSIYRYIIEELDLQIGSGIRQIRADKPDNFDQIYLECAKDDPVLEIEQVVFLKDGRPFEYSQTRAKYTKASVNYIDFR</sequence>
<organism evidence="6 7">
    <name type="scientific">Streptococcus parauberis</name>
    <dbReference type="NCBI Taxonomy" id="1348"/>
    <lineage>
        <taxon>Bacteria</taxon>
        <taxon>Bacillati</taxon>
        <taxon>Bacillota</taxon>
        <taxon>Bacilli</taxon>
        <taxon>Lactobacillales</taxon>
        <taxon>Streptococcaceae</taxon>
        <taxon>Streptococcus</taxon>
    </lineage>
</organism>
<dbReference type="FunFam" id="3.40.1410.10:FF:000008">
    <property type="entry name" value="Transcriptional regulator, GntR family"/>
    <property type="match status" value="1"/>
</dbReference>
<dbReference type="CDD" id="cd07377">
    <property type="entry name" value="WHTH_GntR"/>
    <property type="match status" value="1"/>
</dbReference>
<dbReference type="Pfam" id="PF00392">
    <property type="entry name" value="GntR"/>
    <property type="match status" value="1"/>
</dbReference>
<dbReference type="Pfam" id="PF07702">
    <property type="entry name" value="UTRA"/>
    <property type="match status" value="1"/>
</dbReference>
<keyword evidence="4" id="KW-0804">Transcription</keyword>
<gene>
    <name evidence="6" type="primary">gmuR_2</name>
    <name evidence="6" type="ORF">A9Y57_01052</name>
</gene>
<dbReference type="SMART" id="SM00345">
    <property type="entry name" value="HTH_GNTR"/>
    <property type="match status" value="1"/>
</dbReference>
<dbReference type="InterPro" id="IPR036390">
    <property type="entry name" value="WH_DNA-bd_sf"/>
</dbReference>
<dbReference type="AlphaFoldDB" id="A0A854W7S1"/>
<keyword evidence="1" id="KW-0678">Repressor</keyword>
<dbReference type="InterPro" id="IPR036388">
    <property type="entry name" value="WH-like_DNA-bd_sf"/>
</dbReference>
<accession>A0A854W7S1</accession>
<feature type="domain" description="HTH gntR-type" evidence="5">
    <location>
        <begin position="1"/>
        <end position="69"/>
    </location>
</feature>
<dbReference type="GO" id="GO:0045892">
    <property type="term" value="P:negative regulation of DNA-templated transcription"/>
    <property type="evidence" value="ECO:0007669"/>
    <property type="project" value="TreeGrafter"/>
</dbReference>
<evidence type="ECO:0000313" key="6">
    <source>
        <dbReference type="EMBL" id="PCH12337.1"/>
    </source>
</evidence>
<protein>
    <submittedName>
        <fullName evidence="6">HTH-type transcriptional regulator GmuR</fullName>
    </submittedName>
</protein>
<dbReference type="PANTHER" id="PTHR44846:SF5">
    <property type="entry name" value="HTH-TYPE TRANSCRIPTIONAL REGULATOR GMUR"/>
    <property type="match status" value="1"/>
</dbReference>
<dbReference type="RefSeq" id="WP_003104407.1">
    <property type="nucleotide sequence ID" value="NZ_LRDN01000033.1"/>
</dbReference>
<evidence type="ECO:0000256" key="3">
    <source>
        <dbReference type="ARBA" id="ARBA00023125"/>
    </source>
</evidence>
<evidence type="ECO:0000256" key="1">
    <source>
        <dbReference type="ARBA" id="ARBA00022491"/>
    </source>
</evidence>
<proteinExistence type="predicted"/>
<dbReference type="Proteomes" id="UP000217465">
    <property type="component" value="Unassembled WGS sequence"/>
</dbReference>
<evidence type="ECO:0000313" key="7">
    <source>
        <dbReference type="Proteomes" id="UP000217465"/>
    </source>
</evidence>
<dbReference type="SUPFAM" id="SSF64288">
    <property type="entry name" value="Chorismate lyase-like"/>
    <property type="match status" value="1"/>
</dbReference>
<dbReference type="EMBL" id="NSGR01000008">
    <property type="protein sequence ID" value="PCH12337.1"/>
    <property type="molecule type" value="Genomic_DNA"/>
</dbReference>
<dbReference type="InterPro" id="IPR000524">
    <property type="entry name" value="Tscrpt_reg_HTH_GntR"/>
</dbReference>
<name>A0A854W7S1_9STRE</name>
<dbReference type="GO" id="GO:0003677">
    <property type="term" value="F:DNA binding"/>
    <property type="evidence" value="ECO:0007669"/>
    <property type="project" value="UniProtKB-KW"/>
</dbReference>
<dbReference type="SUPFAM" id="SSF46785">
    <property type="entry name" value="Winged helix' DNA-binding domain"/>
    <property type="match status" value="1"/>
</dbReference>
<dbReference type="PANTHER" id="PTHR44846">
    <property type="entry name" value="MANNOSYL-D-GLYCERATE TRANSPORT/METABOLISM SYSTEM REPRESSOR MNGR-RELATED"/>
    <property type="match status" value="1"/>
</dbReference>
<evidence type="ECO:0000256" key="4">
    <source>
        <dbReference type="ARBA" id="ARBA00023163"/>
    </source>
</evidence>
<dbReference type="InterPro" id="IPR050679">
    <property type="entry name" value="Bact_HTH_transcr_reg"/>
</dbReference>
<dbReference type="PROSITE" id="PS50949">
    <property type="entry name" value="HTH_GNTR"/>
    <property type="match status" value="1"/>
</dbReference>
<dbReference type="InterPro" id="IPR011663">
    <property type="entry name" value="UTRA"/>
</dbReference>
<reference evidence="6 7" key="1">
    <citation type="submission" date="2016-06" db="EMBL/GenBank/DDBJ databases">
        <authorList>
            <person name="Haines A.N."/>
            <person name="Council K.R."/>
        </authorList>
    </citation>
    <scope>NUCLEOTIDE SEQUENCE [LARGE SCALE GENOMIC DNA]</scope>
    <source>
        <strain evidence="6 7">SP158-29</strain>
    </source>
</reference>
<evidence type="ECO:0000256" key="2">
    <source>
        <dbReference type="ARBA" id="ARBA00023015"/>
    </source>
</evidence>
<dbReference type="GeneID" id="61420216"/>
<dbReference type="SMART" id="SM00866">
    <property type="entry name" value="UTRA"/>
    <property type="match status" value="1"/>
</dbReference>